<evidence type="ECO:0000256" key="7">
    <source>
        <dbReference type="ARBA" id="ARBA00022692"/>
    </source>
</evidence>
<dbReference type="AlphaFoldDB" id="A0A2S7IJ51"/>
<dbReference type="Gene3D" id="3.30.565.10">
    <property type="entry name" value="Histidine kinase-like ATPase, C-terminal domain"/>
    <property type="match status" value="1"/>
</dbReference>
<dbReference type="SMART" id="SM00091">
    <property type="entry name" value="PAS"/>
    <property type="match status" value="2"/>
</dbReference>
<comment type="subcellular location">
    <subcellularLocation>
        <location evidence="2">Cell membrane</location>
        <topology evidence="2">Multi-pass membrane protein</topology>
    </subcellularLocation>
</comment>
<evidence type="ECO:0000256" key="10">
    <source>
        <dbReference type="ARBA" id="ARBA00022840"/>
    </source>
</evidence>
<protein>
    <recommendedName>
        <fullName evidence="3">histidine kinase</fullName>
        <ecNumber evidence="3">2.7.13.3</ecNumber>
    </recommendedName>
</protein>
<dbReference type="PROSITE" id="PS50109">
    <property type="entry name" value="HIS_KIN"/>
    <property type="match status" value="1"/>
</dbReference>
<evidence type="ECO:0000256" key="5">
    <source>
        <dbReference type="ARBA" id="ARBA00022553"/>
    </source>
</evidence>
<dbReference type="CDD" id="cd17546">
    <property type="entry name" value="REC_hyHK_CKI1_RcsC-like"/>
    <property type="match status" value="2"/>
</dbReference>
<dbReference type="Pfam" id="PF08447">
    <property type="entry name" value="PAS_3"/>
    <property type="match status" value="2"/>
</dbReference>
<keyword evidence="6" id="KW-0808">Transferase</keyword>
<keyword evidence="20" id="KW-1185">Reference proteome</keyword>
<proteinExistence type="predicted"/>
<dbReference type="Gene3D" id="3.40.50.2300">
    <property type="match status" value="2"/>
</dbReference>
<dbReference type="SMART" id="SM00388">
    <property type="entry name" value="HisKA"/>
    <property type="match status" value="1"/>
</dbReference>
<dbReference type="PROSITE" id="PS50110">
    <property type="entry name" value="RESPONSE_REGULATORY"/>
    <property type="match status" value="2"/>
</dbReference>
<evidence type="ECO:0000256" key="3">
    <source>
        <dbReference type="ARBA" id="ARBA00012438"/>
    </source>
</evidence>
<keyword evidence="5 14" id="KW-0597">Phosphoprotein</keyword>
<dbReference type="InterPro" id="IPR000014">
    <property type="entry name" value="PAS"/>
</dbReference>
<dbReference type="InterPro" id="IPR003661">
    <property type="entry name" value="HisK_dim/P_dom"/>
</dbReference>
<gene>
    <name evidence="19" type="ORF">C5O19_18570</name>
</gene>
<dbReference type="InterPro" id="IPR005467">
    <property type="entry name" value="His_kinase_dom"/>
</dbReference>
<dbReference type="Pfam" id="PF02518">
    <property type="entry name" value="HATPase_c"/>
    <property type="match status" value="1"/>
</dbReference>
<dbReference type="SUPFAM" id="SSF52172">
    <property type="entry name" value="CheY-like"/>
    <property type="match status" value="2"/>
</dbReference>
<dbReference type="PRINTS" id="PR00344">
    <property type="entry name" value="BCTRLSENSOR"/>
</dbReference>
<feature type="modified residue" description="4-aspartylphosphate" evidence="14">
    <location>
        <position position="808"/>
    </location>
</feature>
<comment type="catalytic activity">
    <reaction evidence="1">
        <text>ATP + protein L-histidine = ADP + protein N-phospho-L-histidine.</text>
        <dbReference type="EC" id="2.7.13.3"/>
    </reaction>
</comment>
<dbReference type="SUPFAM" id="SSF55785">
    <property type="entry name" value="PYP-like sensor domain (PAS domain)"/>
    <property type="match status" value="4"/>
</dbReference>
<feature type="domain" description="Histidine kinase" evidence="15">
    <location>
        <begin position="520"/>
        <end position="742"/>
    </location>
</feature>
<name>A0A2S7IJ51_9BACT</name>
<dbReference type="SUPFAM" id="SSF47384">
    <property type="entry name" value="Homodimeric domain of signal transducing histidine kinase"/>
    <property type="match status" value="1"/>
</dbReference>
<evidence type="ECO:0000256" key="8">
    <source>
        <dbReference type="ARBA" id="ARBA00022741"/>
    </source>
</evidence>
<dbReference type="InterPro" id="IPR036890">
    <property type="entry name" value="HATPase_C_sf"/>
</dbReference>
<dbReference type="CDD" id="cd00130">
    <property type="entry name" value="PAS"/>
    <property type="match status" value="1"/>
</dbReference>
<dbReference type="FunFam" id="3.30.565.10:FF:000010">
    <property type="entry name" value="Sensor histidine kinase RcsC"/>
    <property type="match status" value="1"/>
</dbReference>
<dbReference type="InterPro" id="IPR001610">
    <property type="entry name" value="PAC"/>
</dbReference>
<dbReference type="CDD" id="cd00082">
    <property type="entry name" value="HisKA"/>
    <property type="match status" value="1"/>
</dbReference>
<evidence type="ECO:0000256" key="13">
    <source>
        <dbReference type="ARBA" id="ARBA00023136"/>
    </source>
</evidence>
<organism evidence="19 20">
    <name type="scientific">Siphonobacter curvatus</name>
    <dbReference type="NCBI Taxonomy" id="2094562"/>
    <lineage>
        <taxon>Bacteria</taxon>
        <taxon>Pseudomonadati</taxon>
        <taxon>Bacteroidota</taxon>
        <taxon>Cytophagia</taxon>
        <taxon>Cytophagales</taxon>
        <taxon>Cytophagaceae</taxon>
        <taxon>Siphonobacter</taxon>
    </lineage>
</organism>
<dbReference type="InterPro" id="IPR003594">
    <property type="entry name" value="HATPase_dom"/>
</dbReference>
<dbReference type="EC" id="2.7.13.3" evidence="3"/>
<dbReference type="Proteomes" id="UP000239590">
    <property type="component" value="Unassembled WGS sequence"/>
</dbReference>
<dbReference type="Pfam" id="PF00512">
    <property type="entry name" value="HisKA"/>
    <property type="match status" value="1"/>
</dbReference>
<dbReference type="PANTHER" id="PTHR45339">
    <property type="entry name" value="HYBRID SIGNAL TRANSDUCTION HISTIDINE KINASE J"/>
    <property type="match status" value="1"/>
</dbReference>
<evidence type="ECO:0000259" key="15">
    <source>
        <dbReference type="PROSITE" id="PS50109"/>
    </source>
</evidence>
<feature type="domain" description="PAC" evidence="18">
    <location>
        <begin position="85"/>
        <end position="137"/>
    </location>
</feature>
<dbReference type="GO" id="GO:0005524">
    <property type="term" value="F:ATP binding"/>
    <property type="evidence" value="ECO:0007669"/>
    <property type="project" value="UniProtKB-KW"/>
</dbReference>
<evidence type="ECO:0000256" key="14">
    <source>
        <dbReference type="PROSITE-ProRule" id="PRU00169"/>
    </source>
</evidence>
<comment type="caution">
    <text evidence="19">The sequence shown here is derived from an EMBL/GenBank/DDBJ whole genome shotgun (WGS) entry which is preliminary data.</text>
</comment>
<feature type="domain" description="PAC" evidence="18">
    <location>
        <begin position="451"/>
        <end position="502"/>
    </location>
</feature>
<dbReference type="SUPFAM" id="SSF55874">
    <property type="entry name" value="ATPase domain of HSP90 chaperone/DNA topoisomerase II/histidine kinase"/>
    <property type="match status" value="1"/>
</dbReference>
<dbReference type="InterPro" id="IPR000700">
    <property type="entry name" value="PAS-assoc_C"/>
</dbReference>
<dbReference type="CDD" id="cd16922">
    <property type="entry name" value="HATPase_EvgS-ArcB-TorS-like"/>
    <property type="match status" value="1"/>
</dbReference>
<dbReference type="SMART" id="SM00387">
    <property type="entry name" value="HATPase_c"/>
    <property type="match status" value="1"/>
</dbReference>
<dbReference type="RefSeq" id="WP_104714878.1">
    <property type="nucleotide sequence ID" value="NZ_PTRA01000003.1"/>
</dbReference>
<dbReference type="NCBIfam" id="TIGR00229">
    <property type="entry name" value="sensory_box"/>
    <property type="match status" value="2"/>
</dbReference>
<dbReference type="InterPro" id="IPR035965">
    <property type="entry name" value="PAS-like_dom_sf"/>
</dbReference>
<dbReference type="SMART" id="SM00448">
    <property type="entry name" value="REC"/>
    <property type="match status" value="2"/>
</dbReference>
<feature type="domain" description="PAC" evidence="18">
    <location>
        <begin position="329"/>
        <end position="377"/>
    </location>
</feature>
<dbReference type="InterPro" id="IPR001789">
    <property type="entry name" value="Sig_transdc_resp-reg_receiver"/>
</dbReference>
<keyword evidence="9" id="KW-0418">Kinase</keyword>
<evidence type="ECO:0000256" key="12">
    <source>
        <dbReference type="ARBA" id="ARBA00023012"/>
    </source>
</evidence>
<dbReference type="PROSITE" id="PS50113">
    <property type="entry name" value="PAC"/>
    <property type="match status" value="3"/>
</dbReference>
<keyword evidence="8" id="KW-0547">Nucleotide-binding</keyword>
<dbReference type="Gene3D" id="1.10.287.130">
    <property type="match status" value="1"/>
</dbReference>
<dbReference type="InterPro" id="IPR004358">
    <property type="entry name" value="Sig_transdc_His_kin-like_C"/>
</dbReference>
<feature type="modified residue" description="4-aspartylphosphate" evidence="14">
    <location>
        <position position="951"/>
    </location>
</feature>
<evidence type="ECO:0000256" key="1">
    <source>
        <dbReference type="ARBA" id="ARBA00000085"/>
    </source>
</evidence>
<reference evidence="20" key="1">
    <citation type="submission" date="2018-02" db="EMBL/GenBank/DDBJ databases">
        <title>Genome sequencing of Solimonas sp. HR-BB.</title>
        <authorList>
            <person name="Lee Y."/>
            <person name="Jeon C.O."/>
        </authorList>
    </citation>
    <scope>NUCLEOTIDE SEQUENCE [LARGE SCALE GENOMIC DNA]</scope>
    <source>
        <strain evidence="20">HR-U</strain>
    </source>
</reference>
<keyword evidence="11" id="KW-1133">Transmembrane helix</keyword>
<dbReference type="PROSITE" id="PS50112">
    <property type="entry name" value="PAS"/>
    <property type="match status" value="1"/>
</dbReference>
<keyword evidence="4" id="KW-1003">Cell membrane</keyword>
<keyword evidence="13" id="KW-0472">Membrane</keyword>
<evidence type="ECO:0000256" key="9">
    <source>
        <dbReference type="ARBA" id="ARBA00022777"/>
    </source>
</evidence>
<dbReference type="EMBL" id="PTRA01000003">
    <property type="protein sequence ID" value="PQA56344.1"/>
    <property type="molecule type" value="Genomic_DNA"/>
</dbReference>
<evidence type="ECO:0000256" key="2">
    <source>
        <dbReference type="ARBA" id="ARBA00004651"/>
    </source>
</evidence>
<keyword evidence="10" id="KW-0067">ATP-binding</keyword>
<evidence type="ECO:0000259" key="18">
    <source>
        <dbReference type="PROSITE" id="PS50113"/>
    </source>
</evidence>
<evidence type="ECO:0000259" key="16">
    <source>
        <dbReference type="PROSITE" id="PS50110"/>
    </source>
</evidence>
<feature type="domain" description="PAS" evidence="17">
    <location>
        <begin position="255"/>
        <end position="325"/>
    </location>
</feature>
<evidence type="ECO:0000313" key="20">
    <source>
        <dbReference type="Proteomes" id="UP000239590"/>
    </source>
</evidence>
<evidence type="ECO:0000256" key="11">
    <source>
        <dbReference type="ARBA" id="ARBA00022989"/>
    </source>
</evidence>
<feature type="domain" description="Response regulatory" evidence="16">
    <location>
        <begin position="758"/>
        <end position="878"/>
    </location>
</feature>
<dbReference type="GO" id="GO:0000155">
    <property type="term" value="F:phosphorelay sensor kinase activity"/>
    <property type="evidence" value="ECO:0007669"/>
    <property type="project" value="InterPro"/>
</dbReference>
<dbReference type="FunFam" id="1.10.287.130:FF:000003">
    <property type="entry name" value="Histidine kinase"/>
    <property type="match status" value="1"/>
</dbReference>
<dbReference type="InterPro" id="IPR013655">
    <property type="entry name" value="PAS_fold_3"/>
</dbReference>
<dbReference type="InterPro" id="IPR036097">
    <property type="entry name" value="HisK_dim/P_sf"/>
</dbReference>
<keyword evidence="7" id="KW-0812">Transmembrane</keyword>
<dbReference type="PANTHER" id="PTHR45339:SF1">
    <property type="entry name" value="HYBRID SIGNAL TRANSDUCTION HISTIDINE KINASE J"/>
    <property type="match status" value="1"/>
</dbReference>
<accession>A0A2S7IJ51</accession>
<evidence type="ECO:0000259" key="17">
    <source>
        <dbReference type="PROSITE" id="PS50112"/>
    </source>
</evidence>
<evidence type="ECO:0000256" key="6">
    <source>
        <dbReference type="ARBA" id="ARBA00022679"/>
    </source>
</evidence>
<dbReference type="SMART" id="SM00086">
    <property type="entry name" value="PAC"/>
    <property type="match status" value="3"/>
</dbReference>
<dbReference type="InterPro" id="IPR011006">
    <property type="entry name" value="CheY-like_superfamily"/>
</dbReference>
<dbReference type="GO" id="GO:0005886">
    <property type="term" value="C:plasma membrane"/>
    <property type="evidence" value="ECO:0007669"/>
    <property type="project" value="UniProtKB-SubCell"/>
</dbReference>
<evidence type="ECO:0000256" key="4">
    <source>
        <dbReference type="ARBA" id="ARBA00022475"/>
    </source>
</evidence>
<sequence>MNYLKEELFTLIKSDQRIFDFVLESGLWSWDLSRPEHQWMSPHFWGLLGYDSVPDRLPEAFIHPQDEYLARHFADAHLADSQAPCQAVIRYFHRTGSLVWIRVKGLAIRSAEGHPFRLLITFSDITKEKQAELAAQHEAALYNYIAASGLLYLVKTDEQGHYRFLNQSFCQDFGLDSQADLGRSLLEDVIKKDQDKAQALLTYNQWPTAAPQAMRLRQTGSNGDIRSIEWLLMGPTSSAHEFLLIGRDLTQNHKVERDFSLLIANMSDVLTTITPEGILTYASASWTNVYGYSLQETLGQSVASFVHPDDLAICMNALTLTLTTNTVQPGVEHRIRHKNGSWCWAITTAGVNELGGEIILTSHDITDRKAAEAELHHTRQLLEQTSQMAQVGGWEYNPDRQELFMSQVTRQIYELSGNAPVSLPQALALLGPHQSRLKRRALRALQKGQPWDEEIQIKTAQGQPKWIRTLGHVEIVEGRCQRFYGSIQDVDEKKKAETKIVQAQQQALAASRAKSEFLANMSHEIRTPLNGVVGFSELLLKTPLDETQQQYVKLVVQSAQTLLDIINDILDFSKIEAGHLELSPESIDLPELASQVTDLILFQAHQKNIEVLLDISPDVTRFIQADGVRLRQVLVNLLSNAMKFTHEGEIELKIQSLGQQDSGLTRFRFSVRDTGIGIKPDQHERIFEAFAQEDASTTRRFGGTGLGLSISTKLLALMKSELKLESTPGQGSLFYFEIDLPVLQDAPVLTTDLHHLKQVLIVDDNATNRRIVTDMLALHDITCQHASSGEEALALLQSTTRFDVVLMDYHMPDLDGLQTIRRIRQQLHLSGKEQPIIMLCSSSDDPLLNEAMRPLDIDARLLKPIKMQQLYQALSRLQQPACPPDQPLSATTVLSEQALKLLIAEDNAVNMLLAKTLLKRSFPQATLLEATTGRQAIEQFVDHQPDLIFMDVQMPELNGYEATLEIRKLETHHRTPILALTASAVLGERERCLAAGMDDYLIKPVVKAALLSALQHWLDRKPV</sequence>
<dbReference type="OrthoDB" id="9811889at2"/>
<keyword evidence="12" id="KW-0902">Two-component regulatory system</keyword>
<feature type="domain" description="Response regulatory" evidence="16">
    <location>
        <begin position="900"/>
        <end position="1018"/>
    </location>
</feature>
<dbReference type="Gene3D" id="3.30.450.20">
    <property type="entry name" value="PAS domain"/>
    <property type="match status" value="4"/>
</dbReference>
<dbReference type="Pfam" id="PF00072">
    <property type="entry name" value="Response_reg"/>
    <property type="match status" value="2"/>
</dbReference>
<evidence type="ECO:0000313" key="19">
    <source>
        <dbReference type="EMBL" id="PQA56344.1"/>
    </source>
</evidence>